<dbReference type="Proteomes" id="UP001595420">
    <property type="component" value="Unassembled WGS sequence"/>
</dbReference>
<dbReference type="RefSeq" id="WP_216838227.1">
    <property type="nucleotide sequence ID" value="NZ_JAFNJS010000006.1"/>
</dbReference>
<dbReference type="InterPro" id="IPR002477">
    <property type="entry name" value="Peptidoglycan-bd-like"/>
</dbReference>
<feature type="domain" description="Peptidoglycan binding-like" evidence="2">
    <location>
        <begin position="124"/>
        <end position="179"/>
    </location>
</feature>
<evidence type="ECO:0000313" key="4">
    <source>
        <dbReference type="Proteomes" id="UP001595420"/>
    </source>
</evidence>
<accession>A0ABV7C1Q8</accession>
<evidence type="ECO:0000313" key="3">
    <source>
        <dbReference type="EMBL" id="MFC3002145.1"/>
    </source>
</evidence>
<gene>
    <name evidence="3" type="ORF">ACFOD3_19745</name>
</gene>
<keyword evidence="4" id="KW-1185">Reference proteome</keyword>
<dbReference type="Pfam" id="PF01471">
    <property type="entry name" value="PG_binding_1"/>
    <property type="match status" value="2"/>
</dbReference>
<feature type="domain" description="Peptidoglycan binding-like" evidence="2">
    <location>
        <begin position="40"/>
        <end position="94"/>
    </location>
</feature>
<name>A0ABV7C1Q8_9PROT</name>
<dbReference type="EMBL" id="JBHRSB010000006">
    <property type="protein sequence ID" value="MFC3002145.1"/>
    <property type="molecule type" value="Genomic_DNA"/>
</dbReference>
<organism evidence="3 4">
    <name type="scientific">Falsiroseomonas tokyonensis</name>
    <dbReference type="NCBI Taxonomy" id="430521"/>
    <lineage>
        <taxon>Bacteria</taxon>
        <taxon>Pseudomonadati</taxon>
        <taxon>Pseudomonadota</taxon>
        <taxon>Alphaproteobacteria</taxon>
        <taxon>Acetobacterales</taxon>
        <taxon>Roseomonadaceae</taxon>
        <taxon>Falsiroseomonas</taxon>
    </lineage>
</organism>
<feature type="chain" id="PRO_5045730336" evidence="1">
    <location>
        <begin position="26"/>
        <end position="191"/>
    </location>
</feature>
<comment type="caution">
    <text evidence="3">The sequence shown here is derived from an EMBL/GenBank/DDBJ whole genome shotgun (WGS) entry which is preliminary data.</text>
</comment>
<proteinExistence type="predicted"/>
<evidence type="ECO:0000256" key="1">
    <source>
        <dbReference type="SAM" id="SignalP"/>
    </source>
</evidence>
<feature type="signal peptide" evidence="1">
    <location>
        <begin position="1"/>
        <end position="25"/>
    </location>
</feature>
<reference evidence="4" key="1">
    <citation type="journal article" date="2019" name="Int. J. Syst. Evol. Microbiol.">
        <title>The Global Catalogue of Microorganisms (GCM) 10K type strain sequencing project: providing services to taxonomists for standard genome sequencing and annotation.</title>
        <authorList>
            <consortium name="The Broad Institute Genomics Platform"/>
            <consortium name="The Broad Institute Genome Sequencing Center for Infectious Disease"/>
            <person name="Wu L."/>
            <person name="Ma J."/>
        </authorList>
    </citation>
    <scope>NUCLEOTIDE SEQUENCE [LARGE SCALE GENOMIC DNA]</scope>
    <source>
        <strain evidence="4">CGMCC 1.16855</strain>
    </source>
</reference>
<sequence length="191" mass="19563">MRTTSLCLGALLGAHLLLAPAASQAQSPAPLTYAQPLAPEAVTRVQEKLREAGAYSGRPDGVWGPSSQAALERFQQNRGLQATGQLNQATATLLGLNPAELVATGPGAVSAPAPAAAQTQVLSEAAVRNVQGRLRALGFYRGEQDGIWGPSTQAAIERFQQGAGLQATGQLTPVTAAALGLDPNNLAAPPR</sequence>
<evidence type="ECO:0000259" key="2">
    <source>
        <dbReference type="Pfam" id="PF01471"/>
    </source>
</evidence>
<protein>
    <submittedName>
        <fullName evidence="3">Peptidoglycan-binding protein</fullName>
    </submittedName>
</protein>
<keyword evidence="1" id="KW-0732">Signal</keyword>